<dbReference type="EMBL" id="CP034941">
    <property type="protein sequence ID" value="QAY21458.1"/>
    <property type="molecule type" value="Genomic_DNA"/>
</dbReference>
<evidence type="ECO:0000313" key="2">
    <source>
        <dbReference type="Proteomes" id="UP000293073"/>
    </source>
</evidence>
<protein>
    <submittedName>
        <fullName evidence="1">Uncharacterized protein</fullName>
    </submittedName>
</protein>
<dbReference type="AlphaFoldDB" id="A0A481RJQ8"/>
<accession>A0A481RJQ8</accession>
<dbReference type="KEGG" id="hezz:EO776_15730"/>
<geneLocation type="plasmid" evidence="2">
    <name>megaPlasmid</name>
</geneLocation>
<name>A0A481RJQ8_HALEZ</name>
<evidence type="ECO:0000313" key="1">
    <source>
        <dbReference type="EMBL" id="QAY21458.1"/>
    </source>
</evidence>
<proteinExistence type="predicted"/>
<keyword evidence="1" id="KW-0614">Plasmid</keyword>
<sequence length="74" mass="8504">MTSLKYPDAVGEARMLQLAQKDASPEVEPPITGFEISLGRLRRVHGDGEGRFPDRPDSSDLYYDKVRTVFYDWR</sequence>
<gene>
    <name evidence="1" type="ORF">EO776_15730</name>
</gene>
<reference evidence="2" key="1">
    <citation type="submission" date="2019-01" db="EMBL/GenBank/DDBJ databases">
        <title>Complete genome of Halorubrum ezzemoulense strain FB21.</title>
        <authorList>
            <person name="Feng Y."/>
            <person name="Louyakis A.S."/>
            <person name="Papke R.T."/>
            <person name="Gogarten J.P."/>
        </authorList>
    </citation>
    <scope>NUCLEOTIDE SEQUENCE [LARGE SCALE GENOMIC DNA]</scope>
    <source>
        <strain evidence="2">Fb21</strain>
        <plasmid evidence="2">megaPlasmid</plasmid>
    </source>
</reference>
<dbReference type="Proteomes" id="UP000293073">
    <property type="component" value="Plasmid megaplasmid"/>
</dbReference>
<organism evidence="1 2">
    <name type="scientific">Halorubrum ezzemoulense</name>
    <name type="common">Halorubrum chaoviator</name>
    <dbReference type="NCBI Taxonomy" id="337243"/>
    <lineage>
        <taxon>Archaea</taxon>
        <taxon>Methanobacteriati</taxon>
        <taxon>Methanobacteriota</taxon>
        <taxon>Stenosarchaea group</taxon>
        <taxon>Halobacteria</taxon>
        <taxon>Halobacteriales</taxon>
        <taxon>Haloferacaceae</taxon>
        <taxon>Halorubrum</taxon>
    </lineage>
</organism>